<accession>A0A2D0N0Q1</accession>
<dbReference type="RefSeq" id="WP_099155350.1">
    <property type="nucleotide sequence ID" value="NZ_PDUD01000058.1"/>
</dbReference>
<evidence type="ECO:0000313" key="2">
    <source>
        <dbReference type="EMBL" id="PHN01293.1"/>
    </source>
</evidence>
<reference evidence="2 3" key="1">
    <citation type="submission" date="2017-10" db="EMBL/GenBank/DDBJ databases">
        <title>The draft genome sequence of Lewinella nigricans NBRC 102662.</title>
        <authorList>
            <person name="Wang K."/>
        </authorList>
    </citation>
    <scope>NUCLEOTIDE SEQUENCE [LARGE SCALE GENOMIC DNA]</scope>
    <source>
        <strain evidence="2 3">NBRC 102662</strain>
    </source>
</reference>
<sequence>MFKAKLIENKKYYRLRSKQLVLMLLPSIPIGLIVNFYQIPIWVTVLMIGLYIVAIILMARNQKQITANLGNKIIEIDEEAIRIKSKKGVEDELISLNEVEKIILKDEYSMPQGTIREVGQELTGKTKQNYLIIYQDSRKRQLDFEVDSYFMVNQLNKLIEIWKMKGYNIERVNQK</sequence>
<dbReference type="EMBL" id="PDUD01000058">
    <property type="protein sequence ID" value="PHN01293.1"/>
    <property type="molecule type" value="Genomic_DNA"/>
</dbReference>
<keyword evidence="1" id="KW-1133">Transmembrane helix</keyword>
<name>A0A2D0N0Q1_FLAN2</name>
<keyword evidence="1" id="KW-0812">Transmembrane</keyword>
<evidence type="ECO:0000256" key="1">
    <source>
        <dbReference type="SAM" id="Phobius"/>
    </source>
</evidence>
<keyword evidence="1" id="KW-0472">Membrane</keyword>
<organism evidence="2 3">
    <name type="scientific">Flavilitoribacter nigricans (strain ATCC 23147 / DSM 23189 / NBRC 102662 / NCIMB 1420 / SS-2)</name>
    <name type="common">Lewinella nigricans</name>
    <dbReference type="NCBI Taxonomy" id="1122177"/>
    <lineage>
        <taxon>Bacteria</taxon>
        <taxon>Pseudomonadati</taxon>
        <taxon>Bacteroidota</taxon>
        <taxon>Saprospiria</taxon>
        <taxon>Saprospirales</taxon>
        <taxon>Lewinellaceae</taxon>
        <taxon>Flavilitoribacter</taxon>
    </lineage>
</organism>
<dbReference type="Proteomes" id="UP000223913">
    <property type="component" value="Unassembled WGS sequence"/>
</dbReference>
<feature type="transmembrane region" description="Helical" evidence="1">
    <location>
        <begin position="43"/>
        <end position="59"/>
    </location>
</feature>
<gene>
    <name evidence="2" type="ORF">CRP01_38085</name>
</gene>
<dbReference type="AlphaFoldDB" id="A0A2D0N0Q1"/>
<comment type="caution">
    <text evidence="2">The sequence shown here is derived from an EMBL/GenBank/DDBJ whole genome shotgun (WGS) entry which is preliminary data.</text>
</comment>
<feature type="transmembrane region" description="Helical" evidence="1">
    <location>
        <begin position="20"/>
        <end position="37"/>
    </location>
</feature>
<protein>
    <submittedName>
        <fullName evidence="2">Uncharacterized protein</fullName>
    </submittedName>
</protein>
<keyword evidence="3" id="KW-1185">Reference proteome</keyword>
<evidence type="ECO:0000313" key="3">
    <source>
        <dbReference type="Proteomes" id="UP000223913"/>
    </source>
</evidence>
<proteinExistence type="predicted"/>